<dbReference type="Pfam" id="PF00072">
    <property type="entry name" value="Response_reg"/>
    <property type="match status" value="1"/>
</dbReference>
<evidence type="ECO:0000259" key="2">
    <source>
        <dbReference type="PROSITE" id="PS50110"/>
    </source>
</evidence>
<name>A0A2Z4G9T6_9BACT</name>
<sequence length="133" mass="15204">MDVMLESILLVDDDHITNFIHQKIIDNLKCAKHVKVAKNGLEAIDYLKQDSTVLPDLIFLDINMPKMNGWEFLEAYGNLDNEGKENTVIIILTTSQNPDDFEKAKASPYVKVIENKPLTKDMISNIVTYYFPD</sequence>
<dbReference type="PANTHER" id="PTHR44520:SF2">
    <property type="entry name" value="RESPONSE REGULATOR RCP1"/>
    <property type="match status" value="1"/>
</dbReference>
<reference evidence="3 4" key="1">
    <citation type="submission" date="2018-05" db="EMBL/GenBank/DDBJ databases">
        <title>Complete genome sequence of Arcticibacterium luteifluviistationis SM1504T, a cytophagaceae bacterium isolated from Arctic surface seawater.</title>
        <authorList>
            <person name="Li Y."/>
            <person name="Qin Q.-L."/>
        </authorList>
    </citation>
    <scope>NUCLEOTIDE SEQUENCE [LARGE SCALE GENOMIC DNA]</scope>
    <source>
        <strain evidence="3 4">SM1504</strain>
    </source>
</reference>
<dbReference type="KEGG" id="als:DJ013_07375"/>
<dbReference type="RefSeq" id="WP_111371101.1">
    <property type="nucleotide sequence ID" value="NZ_CP029480.1"/>
</dbReference>
<dbReference type="PANTHER" id="PTHR44520">
    <property type="entry name" value="RESPONSE REGULATOR RCP1-RELATED"/>
    <property type="match status" value="1"/>
</dbReference>
<feature type="domain" description="Response regulatory" evidence="2">
    <location>
        <begin position="7"/>
        <end position="131"/>
    </location>
</feature>
<dbReference type="InterPro" id="IPR052893">
    <property type="entry name" value="TCS_response_regulator"/>
</dbReference>
<dbReference type="Proteomes" id="UP000249873">
    <property type="component" value="Chromosome"/>
</dbReference>
<dbReference type="SUPFAM" id="SSF52172">
    <property type="entry name" value="CheY-like"/>
    <property type="match status" value="1"/>
</dbReference>
<dbReference type="InterPro" id="IPR011006">
    <property type="entry name" value="CheY-like_superfamily"/>
</dbReference>
<feature type="modified residue" description="4-aspartylphosphate" evidence="1">
    <location>
        <position position="61"/>
    </location>
</feature>
<dbReference type="EMBL" id="CP029480">
    <property type="protein sequence ID" value="AWV97999.1"/>
    <property type="molecule type" value="Genomic_DNA"/>
</dbReference>
<dbReference type="SMART" id="SM00448">
    <property type="entry name" value="REC"/>
    <property type="match status" value="1"/>
</dbReference>
<dbReference type="AlphaFoldDB" id="A0A2Z4G9T6"/>
<evidence type="ECO:0000313" key="3">
    <source>
        <dbReference type="EMBL" id="AWV97999.1"/>
    </source>
</evidence>
<evidence type="ECO:0000313" key="4">
    <source>
        <dbReference type="Proteomes" id="UP000249873"/>
    </source>
</evidence>
<protein>
    <submittedName>
        <fullName evidence="3">Response regulator</fullName>
    </submittedName>
</protein>
<accession>A0A2Z4G9T6</accession>
<organism evidence="3 4">
    <name type="scientific">Arcticibacterium luteifluviistationis</name>
    <dbReference type="NCBI Taxonomy" id="1784714"/>
    <lineage>
        <taxon>Bacteria</taxon>
        <taxon>Pseudomonadati</taxon>
        <taxon>Bacteroidota</taxon>
        <taxon>Cytophagia</taxon>
        <taxon>Cytophagales</taxon>
        <taxon>Leadbetterellaceae</taxon>
        <taxon>Arcticibacterium</taxon>
    </lineage>
</organism>
<keyword evidence="4" id="KW-1185">Reference proteome</keyword>
<keyword evidence="1" id="KW-0597">Phosphoprotein</keyword>
<dbReference type="PROSITE" id="PS50110">
    <property type="entry name" value="RESPONSE_REGULATORY"/>
    <property type="match status" value="1"/>
</dbReference>
<dbReference type="InterPro" id="IPR001789">
    <property type="entry name" value="Sig_transdc_resp-reg_receiver"/>
</dbReference>
<dbReference type="OrthoDB" id="1524091at2"/>
<dbReference type="Gene3D" id="3.40.50.2300">
    <property type="match status" value="1"/>
</dbReference>
<gene>
    <name evidence="3" type="ORF">DJ013_07375</name>
</gene>
<evidence type="ECO:0000256" key="1">
    <source>
        <dbReference type="PROSITE-ProRule" id="PRU00169"/>
    </source>
</evidence>
<proteinExistence type="predicted"/>
<dbReference type="GO" id="GO:0000160">
    <property type="term" value="P:phosphorelay signal transduction system"/>
    <property type="evidence" value="ECO:0007669"/>
    <property type="project" value="InterPro"/>
</dbReference>